<evidence type="ECO:0000313" key="16">
    <source>
        <dbReference type="Proteomes" id="UP000007254"/>
    </source>
</evidence>
<evidence type="ECO:0000256" key="6">
    <source>
        <dbReference type="ARBA" id="ARBA00022490"/>
    </source>
</evidence>
<dbReference type="GO" id="GO:0005524">
    <property type="term" value="F:ATP binding"/>
    <property type="evidence" value="ECO:0007669"/>
    <property type="project" value="UniProtKB-KW"/>
</dbReference>
<feature type="domain" description="Aspartate/glutamate/uridylate kinase" evidence="14">
    <location>
        <begin position="3"/>
        <end position="206"/>
    </location>
</feature>
<keyword evidence="6" id="KW-0963">Cytoplasm</keyword>
<comment type="catalytic activity">
    <reaction evidence="13">
        <text>UMP + ATP = UDP + ADP</text>
        <dbReference type="Rhea" id="RHEA:24400"/>
        <dbReference type="ChEBI" id="CHEBI:30616"/>
        <dbReference type="ChEBI" id="CHEBI:57865"/>
        <dbReference type="ChEBI" id="CHEBI:58223"/>
        <dbReference type="ChEBI" id="CHEBI:456216"/>
        <dbReference type="EC" id="2.7.4.22"/>
    </reaction>
</comment>
<comment type="similarity">
    <text evidence="3">Belongs to the UMP kinase family.</text>
</comment>
<evidence type="ECO:0000256" key="2">
    <source>
        <dbReference type="ARBA" id="ARBA00004791"/>
    </source>
</evidence>
<keyword evidence="9 15" id="KW-0418">Kinase</keyword>
<name>G0GFM9_WINT7</name>
<dbReference type="NCBIfam" id="TIGR02076">
    <property type="entry name" value="pyrH_arch"/>
    <property type="match status" value="1"/>
</dbReference>
<keyword evidence="16" id="KW-1185">Reference proteome</keyword>
<evidence type="ECO:0000256" key="8">
    <source>
        <dbReference type="ARBA" id="ARBA00022741"/>
    </source>
</evidence>
<evidence type="ECO:0000256" key="12">
    <source>
        <dbReference type="ARBA" id="ARBA00032092"/>
    </source>
</evidence>
<evidence type="ECO:0000256" key="10">
    <source>
        <dbReference type="ARBA" id="ARBA00022840"/>
    </source>
</evidence>
<dbReference type="RefSeq" id="WP_014625739.1">
    <property type="nucleotide sequence ID" value="NC_017583.1"/>
</dbReference>
<evidence type="ECO:0000313" key="15">
    <source>
        <dbReference type="EMBL" id="AEJ62428.1"/>
    </source>
</evidence>
<dbReference type="InterPro" id="IPR011817">
    <property type="entry name" value="Uridylate_kinase"/>
</dbReference>
<dbReference type="GO" id="GO:0005737">
    <property type="term" value="C:cytoplasm"/>
    <property type="evidence" value="ECO:0007669"/>
    <property type="project" value="UniProtKB-SubCell"/>
</dbReference>
<dbReference type="PIRSF" id="PIRSF005650">
    <property type="entry name" value="Uridylate_kin"/>
    <property type="match status" value="1"/>
</dbReference>
<dbReference type="GO" id="GO:0044210">
    <property type="term" value="P:'de novo' CTP biosynthetic process"/>
    <property type="evidence" value="ECO:0007669"/>
    <property type="project" value="UniProtKB-UniPathway"/>
</dbReference>
<dbReference type="STRING" id="869211.Spith_2173"/>
<proteinExistence type="inferred from homology"/>
<evidence type="ECO:0000256" key="5">
    <source>
        <dbReference type="ARBA" id="ARBA00016403"/>
    </source>
</evidence>
<evidence type="ECO:0000256" key="4">
    <source>
        <dbReference type="ARBA" id="ARBA00012899"/>
    </source>
</evidence>
<dbReference type="InterPro" id="IPR001048">
    <property type="entry name" value="Asp/Glu/Uridylate_kinase"/>
</dbReference>
<keyword evidence="10" id="KW-0067">ATP-binding</keyword>
<gene>
    <name evidence="15" type="ordered locus">Spith_2173</name>
</gene>
<dbReference type="GO" id="GO:0033862">
    <property type="term" value="F:UMP kinase activity"/>
    <property type="evidence" value="ECO:0007669"/>
    <property type="project" value="UniProtKB-EC"/>
</dbReference>
<dbReference type="PANTHER" id="PTHR42833">
    <property type="entry name" value="URIDYLATE KINASE"/>
    <property type="match status" value="1"/>
</dbReference>
<dbReference type="UniPathway" id="UPA00159">
    <property type="reaction ID" value="UER00275"/>
</dbReference>
<dbReference type="Gene3D" id="3.40.1160.10">
    <property type="entry name" value="Acetylglutamate kinase-like"/>
    <property type="match status" value="1"/>
</dbReference>
<dbReference type="OrthoDB" id="350745at2"/>
<dbReference type="KEGG" id="stq:Spith_2173"/>
<evidence type="ECO:0000256" key="9">
    <source>
        <dbReference type="ARBA" id="ARBA00022777"/>
    </source>
</evidence>
<evidence type="ECO:0000256" key="7">
    <source>
        <dbReference type="ARBA" id="ARBA00022679"/>
    </source>
</evidence>
<dbReference type="InterPro" id="IPR036393">
    <property type="entry name" value="AceGlu_kinase-like_sf"/>
</dbReference>
<dbReference type="EC" id="2.7.4.22" evidence="4"/>
<dbReference type="PANTHER" id="PTHR42833:SF4">
    <property type="entry name" value="URIDYLATE KINASE PUMPKIN, CHLOROPLASTIC"/>
    <property type="match status" value="1"/>
</dbReference>
<comment type="pathway">
    <text evidence="2">Pyrimidine metabolism; CTP biosynthesis via de novo pathway; UDP from UMP (UMPK route): step 1/1.</text>
</comment>
<dbReference type="GO" id="GO:0006225">
    <property type="term" value="P:UDP biosynthetic process"/>
    <property type="evidence" value="ECO:0007669"/>
    <property type="project" value="TreeGrafter"/>
</dbReference>
<protein>
    <recommendedName>
        <fullName evidence="5">Uridylate kinase</fullName>
        <ecNumber evidence="4">2.7.4.22</ecNumber>
    </recommendedName>
    <alternativeName>
        <fullName evidence="12">Uridine monophosphate kinase</fullName>
    </alternativeName>
</protein>
<dbReference type="SUPFAM" id="SSF53633">
    <property type="entry name" value="Carbamate kinase-like"/>
    <property type="match status" value="1"/>
</dbReference>
<dbReference type="HOGENOM" id="CLU_079546_0_0_12"/>
<evidence type="ECO:0000256" key="11">
    <source>
        <dbReference type="ARBA" id="ARBA00022975"/>
    </source>
</evidence>
<dbReference type="AlphaFoldDB" id="G0GFM9"/>
<organism evidence="15 16">
    <name type="scientific">Winmispira thermophila (strain ATCC 700085 / DSM 6578 / Z-1203)</name>
    <name type="common">Spirochaeta thermophila</name>
    <dbReference type="NCBI Taxonomy" id="869211"/>
    <lineage>
        <taxon>Bacteria</taxon>
        <taxon>Pseudomonadati</taxon>
        <taxon>Spirochaetota</taxon>
        <taxon>Spirochaetia</taxon>
        <taxon>Winmispirales</taxon>
        <taxon>Winmispiraceae</taxon>
        <taxon>Winmispira</taxon>
    </lineage>
</organism>
<comment type="subcellular location">
    <subcellularLocation>
        <location evidence="1">Cytoplasm</location>
    </subcellularLocation>
</comment>
<keyword evidence="7" id="KW-0808">Transferase</keyword>
<dbReference type="InterPro" id="IPR011818">
    <property type="entry name" value="Uridylate_kinase_arch/spir"/>
</dbReference>
<keyword evidence="8" id="KW-0547">Nucleotide-binding</keyword>
<dbReference type="EMBL" id="CP002903">
    <property type="protein sequence ID" value="AEJ62428.1"/>
    <property type="molecule type" value="Genomic_DNA"/>
</dbReference>
<keyword evidence="11" id="KW-0665">Pyrimidine biosynthesis</keyword>
<accession>G0GFM9</accession>
<dbReference type="Pfam" id="PF00696">
    <property type="entry name" value="AA_kinase"/>
    <property type="match status" value="1"/>
</dbReference>
<reference evidence="15 16" key="1">
    <citation type="submission" date="2011-06" db="EMBL/GenBank/DDBJ databases">
        <title>The complete genome of Spirochaeta thermophila DSM 6578.</title>
        <authorList>
            <consortium name="US DOE Joint Genome Institute (JGI-PGF)"/>
            <person name="Lucas S."/>
            <person name="Lapidus A."/>
            <person name="Bruce D."/>
            <person name="Goodwin L."/>
            <person name="Pitluck S."/>
            <person name="Peters L."/>
            <person name="Kyrpides N."/>
            <person name="Mavromatis K."/>
            <person name="Ivanova N."/>
            <person name="Mikailova N."/>
            <person name="Pagani I."/>
            <person name="Chertkov O."/>
            <person name="Detter J.C."/>
            <person name="Tapia R."/>
            <person name="Han C."/>
            <person name="Land M."/>
            <person name="Hauser L."/>
            <person name="Markowitz V."/>
            <person name="Cheng J.-F."/>
            <person name="Hugenholtz P."/>
            <person name="Woyke T."/>
            <person name="Wu D."/>
            <person name="Spring S."/>
            <person name="Merkhoffer B."/>
            <person name="Schneider S."/>
            <person name="Klenk H.-P."/>
            <person name="Eisen J.A."/>
        </authorList>
    </citation>
    <scope>NUCLEOTIDE SEQUENCE [LARGE SCALE GENOMIC DNA]</scope>
    <source>
        <strain evidence="16">ATCC 700085 / DSM 6578 / Z-1203</strain>
    </source>
</reference>
<evidence type="ECO:0000256" key="1">
    <source>
        <dbReference type="ARBA" id="ARBA00004496"/>
    </source>
</evidence>
<evidence type="ECO:0000256" key="13">
    <source>
        <dbReference type="ARBA" id="ARBA00047767"/>
    </source>
</evidence>
<sequence length="230" mass="24983">MDKTIVMSLGGSIVAPDGVDAEFLSIFRHHITSFLEKHDGVRLILVVGGGGPARRYQQAFRTITGSDDHALLDWIGIAATRLNAELLRALFHPLCADPVVTDPTAEIPFTGRILVASGWKPGFSTDFDAVLLAERFGARRLLNLSNIAMVYSDDPRTNPDATPLPRLSWKEFRAMVGDEWTPGKNVPFDPVAARKAHEGGLSVIIAAGKDIENLSAILEGRPFRGTVIES</sequence>
<evidence type="ECO:0000256" key="3">
    <source>
        <dbReference type="ARBA" id="ARBA00007614"/>
    </source>
</evidence>
<evidence type="ECO:0000259" key="14">
    <source>
        <dbReference type="Pfam" id="PF00696"/>
    </source>
</evidence>
<dbReference type="Proteomes" id="UP000007254">
    <property type="component" value="Chromosome"/>
</dbReference>